<evidence type="ECO:0000256" key="5">
    <source>
        <dbReference type="ARBA" id="ARBA00047590"/>
    </source>
</evidence>
<dbReference type="InterPro" id="IPR014186">
    <property type="entry name" value="S-formylglutathione_hydrol"/>
</dbReference>
<evidence type="ECO:0000313" key="9">
    <source>
        <dbReference type="EMBL" id="QEX16984.1"/>
    </source>
</evidence>
<keyword evidence="10" id="KW-1185">Reference proteome</keyword>
<dbReference type="OrthoDB" id="9782200at2"/>
<evidence type="ECO:0000256" key="2">
    <source>
        <dbReference type="ARBA" id="ARBA00012479"/>
    </source>
</evidence>
<dbReference type="AlphaFoldDB" id="A0A5J6MHP1"/>
<dbReference type="Proteomes" id="UP000326202">
    <property type="component" value="Chromosome"/>
</dbReference>
<dbReference type="RefSeq" id="WP_151177276.1">
    <property type="nucleotide sequence ID" value="NZ_CP042906.1"/>
</dbReference>
<dbReference type="PANTHER" id="PTHR10061:SF0">
    <property type="entry name" value="S-FORMYLGLUTATHIONE HYDROLASE"/>
    <property type="match status" value="1"/>
</dbReference>
<keyword evidence="3 8" id="KW-0719">Serine esterase</keyword>
<dbReference type="KEGG" id="htq:FRZ44_22800"/>
<evidence type="ECO:0000256" key="4">
    <source>
        <dbReference type="ARBA" id="ARBA00022801"/>
    </source>
</evidence>
<evidence type="ECO:0000256" key="3">
    <source>
        <dbReference type="ARBA" id="ARBA00022487"/>
    </source>
</evidence>
<name>A0A5J6MHP1_9PROT</name>
<dbReference type="Pfam" id="PF00756">
    <property type="entry name" value="Esterase"/>
    <property type="match status" value="1"/>
</dbReference>
<evidence type="ECO:0000313" key="10">
    <source>
        <dbReference type="Proteomes" id="UP000326202"/>
    </source>
</evidence>
<protein>
    <recommendedName>
        <fullName evidence="2 6">S-formylglutathione hydrolase</fullName>
        <ecNumber evidence="2 6">3.1.2.12</ecNumber>
    </recommendedName>
</protein>
<evidence type="ECO:0000256" key="6">
    <source>
        <dbReference type="NCBIfam" id="TIGR02821"/>
    </source>
</evidence>
<accession>A0A5J6MHP1</accession>
<sequence length="280" mass="31175">MTIETISEHRCFGGTQGFYRHASTACAGPMRFSVYRPPQAARGHVPTLFFLAGLTCTEETFMIKAGAQKIAAELGLMLVAPDTSPREPRLPGDDADWDFGQGAGFYLDATQAPWAAHYRMHDYVSRELPEIVAKLFPADPKRFGIFGHSMGGHGALVLGLRHPQRFRSLSAFAPISSPSQVPWGIKAFTQYLGPDRAAWTEWDANALVRKRPYGRPILIDQGLADKFLETQLKPELFEAACKTAGQKLMLRRHEGYDHGYYFIESFIEDHLRHHAAALAG</sequence>
<dbReference type="NCBIfam" id="TIGR02821">
    <property type="entry name" value="fghA_ester_D"/>
    <property type="match status" value="1"/>
</dbReference>
<feature type="active site" description="Charge relay system" evidence="7">
    <location>
        <position position="225"/>
    </location>
</feature>
<organism evidence="9 10">
    <name type="scientific">Hypericibacter terrae</name>
    <dbReference type="NCBI Taxonomy" id="2602015"/>
    <lineage>
        <taxon>Bacteria</taxon>
        <taxon>Pseudomonadati</taxon>
        <taxon>Pseudomonadota</taxon>
        <taxon>Alphaproteobacteria</taxon>
        <taxon>Rhodospirillales</taxon>
        <taxon>Dongiaceae</taxon>
        <taxon>Hypericibacter</taxon>
    </lineage>
</organism>
<comment type="function">
    <text evidence="8">Serine hydrolase involved in the detoxification of formaldehyde.</text>
</comment>
<feature type="active site" description="Charge relay system" evidence="7">
    <location>
        <position position="149"/>
    </location>
</feature>
<evidence type="ECO:0000256" key="7">
    <source>
        <dbReference type="PIRSR" id="PIRSR614186-1"/>
    </source>
</evidence>
<proteinExistence type="inferred from homology"/>
<keyword evidence="4 8" id="KW-0378">Hydrolase</keyword>
<dbReference type="InterPro" id="IPR000801">
    <property type="entry name" value="Esterase-like"/>
</dbReference>
<gene>
    <name evidence="9" type="ORF">FRZ44_22800</name>
</gene>
<evidence type="ECO:0000256" key="8">
    <source>
        <dbReference type="RuleBase" id="RU363068"/>
    </source>
</evidence>
<dbReference type="GO" id="GO:0052689">
    <property type="term" value="F:carboxylic ester hydrolase activity"/>
    <property type="evidence" value="ECO:0007669"/>
    <property type="project" value="UniProtKB-KW"/>
</dbReference>
<reference evidence="9 10" key="1">
    <citation type="submission" date="2019-08" db="EMBL/GenBank/DDBJ databases">
        <title>Hyperibacter terrae gen. nov., sp. nov. and Hyperibacter viscosus sp. nov., two new members in the family Rhodospirillaceae isolated from the rhizosphere of Hypericum perforatum.</title>
        <authorList>
            <person name="Noviana Z."/>
        </authorList>
    </citation>
    <scope>NUCLEOTIDE SEQUENCE [LARGE SCALE GENOMIC DNA]</scope>
    <source>
        <strain evidence="9 10">R5913</strain>
    </source>
</reference>
<dbReference type="FunFam" id="3.40.50.1820:FF:000002">
    <property type="entry name" value="S-formylglutathione hydrolase"/>
    <property type="match status" value="1"/>
</dbReference>
<dbReference type="GO" id="GO:0046294">
    <property type="term" value="P:formaldehyde catabolic process"/>
    <property type="evidence" value="ECO:0007669"/>
    <property type="project" value="InterPro"/>
</dbReference>
<dbReference type="GO" id="GO:0005829">
    <property type="term" value="C:cytosol"/>
    <property type="evidence" value="ECO:0007669"/>
    <property type="project" value="TreeGrafter"/>
</dbReference>
<feature type="active site" description="Charge relay system" evidence="7">
    <location>
        <position position="258"/>
    </location>
</feature>
<dbReference type="SUPFAM" id="SSF53474">
    <property type="entry name" value="alpha/beta-Hydrolases"/>
    <property type="match status" value="1"/>
</dbReference>
<evidence type="ECO:0000256" key="1">
    <source>
        <dbReference type="ARBA" id="ARBA00005622"/>
    </source>
</evidence>
<dbReference type="GO" id="GO:0018738">
    <property type="term" value="F:S-formylglutathione hydrolase activity"/>
    <property type="evidence" value="ECO:0007669"/>
    <property type="project" value="UniProtKB-UniRule"/>
</dbReference>
<dbReference type="Gene3D" id="3.40.50.1820">
    <property type="entry name" value="alpha/beta hydrolase"/>
    <property type="match status" value="1"/>
</dbReference>
<dbReference type="EMBL" id="CP042906">
    <property type="protein sequence ID" value="QEX16984.1"/>
    <property type="molecule type" value="Genomic_DNA"/>
</dbReference>
<dbReference type="InterPro" id="IPR029058">
    <property type="entry name" value="AB_hydrolase_fold"/>
</dbReference>
<dbReference type="EC" id="3.1.2.12" evidence="2 6"/>
<dbReference type="PANTHER" id="PTHR10061">
    <property type="entry name" value="S-FORMYLGLUTATHIONE HYDROLASE"/>
    <property type="match status" value="1"/>
</dbReference>
<comment type="catalytic activity">
    <reaction evidence="5 8">
        <text>S-formylglutathione + H2O = formate + glutathione + H(+)</text>
        <dbReference type="Rhea" id="RHEA:14961"/>
        <dbReference type="ChEBI" id="CHEBI:15377"/>
        <dbReference type="ChEBI" id="CHEBI:15378"/>
        <dbReference type="ChEBI" id="CHEBI:15740"/>
        <dbReference type="ChEBI" id="CHEBI:57688"/>
        <dbReference type="ChEBI" id="CHEBI:57925"/>
        <dbReference type="EC" id="3.1.2.12"/>
    </reaction>
</comment>
<comment type="similarity">
    <text evidence="1 8">Belongs to the esterase D family.</text>
</comment>